<proteinExistence type="inferred from homology"/>
<dbReference type="EMBL" id="JAAZON010000441">
    <property type="protein sequence ID" value="NMC63449.1"/>
    <property type="molecule type" value="Genomic_DNA"/>
</dbReference>
<evidence type="ECO:0000256" key="1">
    <source>
        <dbReference type="ARBA" id="ARBA00004389"/>
    </source>
</evidence>
<evidence type="ECO:0000313" key="15">
    <source>
        <dbReference type="Proteomes" id="UP000524246"/>
    </source>
</evidence>
<gene>
    <name evidence="14" type="ORF">GYA55_09820</name>
</gene>
<comment type="catalytic activity">
    <reaction evidence="12">
        <text>a di-trans,poly-cis-dolichyl phosphate + UDP-alpha-D-glucose = a di-trans,poly-cis-dolichyl beta-D-glucosyl phosphate + UDP</text>
        <dbReference type="Rhea" id="RHEA:15401"/>
        <dbReference type="Rhea" id="RHEA-COMP:19498"/>
        <dbReference type="Rhea" id="RHEA-COMP:19502"/>
        <dbReference type="ChEBI" id="CHEBI:57525"/>
        <dbReference type="ChEBI" id="CHEBI:57683"/>
        <dbReference type="ChEBI" id="CHEBI:58223"/>
        <dbReference type="ChEBI" id="CHEBI:58885"/>
        <dbReference type="EC" id="2.4.1.117"/>
    </reaction>
    <physiologicalReaction direction="left-to-right" evidence="12">
        <dbReference type="Rhea" id="RHEA:15402"/>
    </physiologicalReaction>
</comment>
<name>A0A7X9IKT4_9DELT</name>
<dbReference type="Gene3D" id="3.90.550.10">
    <property type="entry name" value="Spore Coat Polysaccharide Biosynthesis Protein SpsA, Chain A"/>
    <property type="match status" value="1"/>
</dbReference>
<evidence type="ECO:0000259" key="13">
    <source>
        <dbReference type="Pfam" id="PF00535"/>
    </source>
</evidence>
<accession>A0A7X9IKT4</accession>
<keyword evidence="7" id="KW-0812">Transmembrane</keyword>
<dbReference type="EC" id="2.4.1.117" evidence="4"/>
<reference evidence="14 15" key="1">
    <citation type="journal article" date="2020" name="Biotechnol. Biofuels">
        <title>New insights from the biogas microbiome by comprehensive genome-resolved metagenomics of nearly 1600 species originating from multiple anaerobic digesters.</title>
        <authorList>
            <person name="Campanaro S."/>
            <person name="Treu L."/>
            <person name="Rodriguez-R L.M."/>
            <person name="Kovalovszki A."/>
            <person name="Ziels R.M."/>
            <person name="Maus I."/>
            <person name="Zhu X."/>
            <person name="Kougias P.G."/>
            <person name="Basile A."/>
            <person name="Luo G."/>
            <person name="Schluter A."/>
            <person name="Konstantinidis K.T."/>
            <person name="Angelidaki I."/>
        </authorList>
    </citation>
    <scope>NUCLEOTIDE SEQUENCE [LARGE SCALE GENOMIC DNA]</scope>
    <source>
        <strain evidence="14">AS27yjCOA_65</strain>
    </source>
</reference>
<protein>
    <recommendedName>
        <fullName evidence="4">dolichyl-phosphate beta-glucosyltransferase</fullName>
        <ecNumber evidence="4">2.4.1.117</ecNumber>
    </recommendedName>
</protein>
<evidence type="ECO:0000256" key="5">
    <source>
        <dbReference type="ARBA" id="ARBA00022676"/>
    </source>
</evidence>
<comment type="similarity">
    <text evidence="3">Belongs to the glycosyltransferase 2 family.</text>
</comment>
<dbReference type="Pfam" id="PF00535">
    <property type="entry name" value="Glycos_transf_2"/>
    <property type="match status" value="1"/>
</dbReference>
<dbReference type="SUPFAM" id="SSF53448">
    <property type="entry name" value="Nucleotide-diphospho-sugar transferases"/>
    <property type="match status" value="1"/>
</dbReference>
<dbReference type="PANTHER" id="PTHR10859">
    <property type="entry name" value="GLYCOSYL TRANSFERASE"/>
    <property type="match status" value="1"/>
</dbReference>
<keyword evidence="9" id="KW-0735">Signal-anchor</keyword>
<evidence type="ECO:0000256" key="4">
    <source>
        <dbReference type="ARBA" id="ARBA00012583"/>
    </source>
</evidence>
<keyword evidence="11" id="KW-0472">Membrane</keyword>
<dbReference type="AlphaFoldDB" id="A0A7X9IKT4"/>
<dbReference type="InterPro" id="IPR029044">
    <property type="entry name" value="Nucleotide-diphossugar_trans"/>
</dbReference>
<sequence length="255" mass="29385">MNNIPEISVVIPAYNEYRRLPPTLLDIINYFEQANRDYEIIVVDDGSSDQTAELVEKFNLVRPQIRLIRILRNKGKGNAVKEGVLAAVAPKILFADADGSTPIQEFERLEAVLDSGADIVIGSRALPSKETTVRTRWYRKCFGRLFNSFVNWLILPGLSDTQCGFKLFRSAAAKFVFTRQRSRGFSFDVELLYIARKAELHIVEVPVNWTNVPDSKVNLLIDSAKMFRDLFRFVVWHRNINKESFINFKRKYNFS</sequence>
<dbReference type="Proteomes" id="UP000524246">
    <property type="component" value="Unassembled WGS sequence"/>
</dbReference>
<dbReference type="GO" id="GO:0004581">
    <property type="term" value="F:dolichyl-phosphate beta-glucosyltransferase activity"/>
    <property type="evidence" value="ECO:0007669"/>
    <property type="project" value="UniProtKB-EC"/>
</dbReference>
<evidence type="ECO:0000256" key="2">
    <source>
        <dbReference type="ARBA" id="ARBA00004922"/>
    </source>
</evidence>
<evidence type="ECO:0000256" key="6">
    <source>
        <dbReference type="ARBA" id="ARBA00022679"/>
    </source>
</evidence>
<keyword evidence="8" id="KW-0256">Endoplasmic reticulum</keyword>
<evidence type="ECO:0000256" key="7">
    <source>
        <dbReference type="ARBA" id="ARBA00022692"/>
    </source>
</evidence>
<dbReference type="GO" id="GO:0006487">
    <property type="term" value="P:protein N-linked glycosylation"/>
    <property type="evidence" value="ECO:0007669"/>
    <property type="project" value="TreeGrafter"/>
</dbReference>
<evidence type="ECO:0000256" key="12">
    <source>
        <dbReference type="ARBA" id="ARBA00045097"/>
    </source>
</evidence>
<evidence type="ECO:0000256" key="8">
    <source>
        <dbReference type="ARBA" id="ARBA00022824"/>
    </source>
</evidence>
<keyword evidence="5" id="KW-0328">Glycosyltransferase</keyword>
<dbReference type="CDD" id="cd04188">
    <property type="entry name" value="DPG_synthase"/>
    <property type="match status" value="1"/>
</dbReference>
<comment type="subcellular location">
    <subcellularLocation>
        <location evidence="1">Endoplasmic reticulum membrane</location>
        <topology evidence="1">Single-pass membrane protein</topology>
    </subcellularLocation>
</comment>
<evidence type="ECO:0000256" key="9">
    <source>
        <dbReference type="ARBA" id="ARBA00022968"/>
    </source>
</evidence>
<evidence type="ECO:0000256" key="11">
    <source>
        <dbReference type="ARBA" id="ARBA00023136"/>
    </source>
</evidence>
<evidence type="ECO:0000313" key="14">
    <source>
        <dbReference type="EMBL" id="NMC63449.1"/>
    </source>
</evidence>
<comment type="caution">
    <text evidence="14">The sequence shown here is derived from an EMBL/GenBank/DDBJ whole genome shotgun (WGS) entry which is preliminary data.</text>
</comment>
<dbReference type="InterPro" id="IPR001173">
    <property type="entry name" value="Glyco_trans_2-like"/>
</dbReference>
<comment type="pathway">
    <text evidence="2">Protein modification; protein glycosylation.</text>
</comment>
<keyword evidence="6 14" id="KW-0808">Transferase</keyword>
<evidence type="ECO:0000256" key="3">
    <source>
        <dbReference type="ARBA" id="ARBA00006739"/>
    </source>
</evidence>
<keyword evidence="10" id="KW-1133">Transmembrane helix</keyword>
<dbReference type="InterPro" id="IPR035518">
    <property type="entry name" value="DPG_synthase"/>
</dbReference>
<dbReference type="PANTHER" id="PTHR10859:SF91">
    <property type="entry name" value="DOLICHYL-PHOSPHATE BETA-GLUCOSYLTRANSFERASE"/>
    <property type="match status" value="1"/>
</dbReference>
<evidence type="ECO:0000256" key="10">
    <source>
        <dbReference type="ARBA" id="ARBA00022989"/>
    </source>
</evidence>
<feature type="domain" description="Glycosyltransferase 2-like" evidence="13">
    <location>
        <begin position="8"/>
        <end position="174"/>
    </location>
</feature>
<organism evidence="14 15">
    <name type="scientific">SAR324 cluster bacterium</name>
    <dbReference type="NCBI Taxonomy" id="2024889"/>
    <lineage>
        <taxon>Bacteria</taxon>
        <taxon>Deltaproteobacteria</taxon>
        <taxon>SAR324 cluster</taxon>
    </lineage>
</organism>